<sequence length="171" mass="18717">MKQAAIVIIIGLLALAGGIALRYSLYPAPEAEASPLPEFTLPDLSGQNRSVREWKDKILVINFWATWCPSCREEMPDLVALQTQYAAQGVQVIGVALEDKAPVEEYLDSVKINYPTLIAGEQGMALAGQLGNRAEAIPFTVVVDRQGMIRDRHLGKFSKPELAKIIDGLLE</sequence>
<dbReference type="GO" id="GO:0016853">
    <property type="term" value="F:isomerase activity"/>
    <property type="evidence" value="ECO:0007669"/>
    <property type="project" value="UniProtKB-KW"/>
</dbReference>
<evidence type="ECO:0000256" key="3">
    <source>
        <dbReference type="ARBA" id="ARBA00023284"/>
    </source>
</evidence>
<dbReference type="GO" id="GO:0030313">
    <property type="term" value="C:cell envelope"/>
    <property type="evidence" value="ECO:0007669"/>
    <property type="project" value="UniProtKB-SubCell"/>
</dbReference>
<dbReference type="CDD" id="cd02966">
    <property type="entry name" value="TlpA_like_family"/>
    <property type="match status" value="1"/>
</dbReference>
<organism evidence="5 6">
    <name type="scientific">Methylomicrobium album BG8</name>
    <dbReference type="NCBI Taxonomy" id="686340"/>
    <lineage>
        <taxon>Bacteria</taxon>
        <taxon>Pseudomonadati</taxon>
        <taxon>Pseudomonadota</taxon>
        <taxon>Gammaproteobacteria</taxon>
        <taxon>Methylococcales</taxon>
        <taxon>Methylococcaceae</taxon>
        <taxon>Methylomicrobium</taxon>
    </lineage>
</organism>
<dbReference type="AlphaFoldDB" id="H8GJX3"/>
<dbReference type="eggNOG" id="COG0526">
    <property type="taxonomic scope" value="Bacteria"/>
</dbReference>
<dbReference type="InterPro" id="IPR013766">
    <property type="entry name" value="Thioredoxin_domain"/>
</dbReference>
<dbReference type="HOGENOM" id="CLU_042529_11_1_6"/>
<accession>H8GJX3</accession>
<dbReference type="Pfam" id="PF08534">
    <property type="entry name" value="Redoxin"/>
    <property type="match status" value="1"/>
</dbReference>
<dbReference type="GO" id="GO:0015036">
    <property type="term" value="F:disulfide oxidoreductase activity"/>
    <property type="evidence" value="ECO:0007669"/>
    <property type="project" value="UniProtKB-ARBA"/>
</dbReference>
<dbReference type="GO" id="GO:0017004">
    <property type="term" value="P:cytochrome complex assembly"/>
    <property type="evidence" value="ECO:0007669"/>
    <property type="project" value="UniProtKB-KW"/>
</dbReference>
<dbReference type="PROSITE" id="PS00194">
    <property type="entry name" value="THIOREDOXIN_1"/>
    <property type="match status" value="1"/>
</dbReference>
<dbReference type="Gene3D" id="3.40.30.10">
    <property type="entry name" value="Glutaredoxin"/>
    <property type="match status" value="1"/>
</dbReference>
<evidence type="ECO:0000256" key="1">
    <source>
        <dbReference type="ARBA" id="ARBA00004196"/>
    </source>
</evidence>
<dbReference type="PROSITE" id="PS51352">
    <property type="entry name" value="THIOREDOXIN_2"/>
    <property type="match status" value="1"/>
</dbReference>
<keyword evidence="6" id="KW-1185">Reference proteome</keyword>
<dbReference type="InterPro" id="IPR013740">
    <property type="entry name" value="Redoxin"/>
</dbReference>
<evidence type="ECO:0000256" key="2">
    <source>
        <dbReference type="ARBA" id="ARBA00022748"/>
    </source>
</evidence>
<dbReference type="InterPro" id="IPR050553">
    <property type="entry name" value="Thioredoxin_ResA/DsbE_sf"/>
</dbReference>
<keyword evidence="3" id="KW-0676">Redox-active center</keyword>
<gene>
    <name evidence="5" type="ORF">Metal_0062</name>
</gene>
<reference evidence="5 6" key="1">
    <citation type="journal article" date="2013" name="Genome Announc.">
        <title>Genome Sequence of the Obligate Gammaproteobacterial Methanotroph Methylomicrobium album Strain BG8.</title>
        <authorList>
            <person name="Kits K.D."/>
            <person name="Kalyuzhnaya M.G."/>
            <person name="Klotz M.G."/>
            <person name="Jetten M.S."/>
            <person name="Op den Camp H.J."/>
            <person name="Vuilleumier S."/>
            <person name="Bringel F."/>
            <person name="Dispirito A.A."/>
            <person name="Murrell J.C."/>
            <person name="Bruce D."/>
            <person name="Cheng J.F."/>
            <person name="Copeland A."/>
            <person name="Goodwin L."/>
            <person name="Hauser L."/>
            <person name="Lajus A."/>
            <person name="Land M.L."/>
            <person name="Lapidus A."/>
            <person name="Lucas S."/>
            <person name="Medigue C."/>
            <person name="Pitluck S."/>
            <person name="Woyke T."/>
            <person name="Zeytun A."/>
            <person name="Stein L.Y."/>
        </authorList>
    </citation>
    <scope>NUCLEOTIDE SEQUENCE [LARGE SCALE GENOMIC DNA]</scope>
    <source>
        <strain evidence="5 6">BG8</strain>
    </source>
</reference>
<evidence type="ECO:0000313" key="5">
    <source>
        <dbReference type="EMBL" id="EIC27932.1"/>
    </source>
</evidence>
<dbReference type="InterPro" id="IPR036249">
    <property type="entry name" value="Thioredoxin-like_sf"/>
</dbReference>
<dbReference type="RefSeq" id="WP_005368470.1">
    <property type="nucleotide sequence ID" value="NZ_CM001475.1"/>
</dbReference>
<dbReference type="PANTHER" id="PTHR42852:SF13">
    <property type="entry name" value="PROTEIN DIPZ"/>
    <property type="match status" value="1"/>
</dbReference>
<evidence type="ECO:0000259" key="4">
    <source>
        <dbReference type="PROSITE" id="PS51352"/>
    </source>
</evidence>
<feature type="domain" description="Thioredoxin" evidence="4">
    <location>
        <begin position="30"/>
        <end position="171"/>
    </location>
</feature>
<evidence type="ECO:0000313" key="6">
    <source>
        <dbReference type="Proteomes" id="UP000005090"/>
    </source>
</evidence>
<dbReference type="Proteomes" id="UP000005090">
    <property type="component" value="Chromosome"/>
</dbReference>
<comment type="subcellular location">
    <subcellularLocation>
        <location evidence="1">Cell envelope</location>
    </subcellularLocation>
</comment>
<dbReference type="InterPro" id="IPR017937">
    <property type="entry name" value="Thioredoxin_CS"/>
</dbReference>
<proteinExistence type="predicted"/>
<dbReference type="PANTHER" id="PTHR42852">
    <property type="entry name" value="THIOL:DISULFIDE INTERCHANGE PROTEIN DSBE"/>
    <property type="match status" value="1"/>
</dbReference>
<dbReference type="EMBL" id="CM001475">
    <property type="protein sequence ID" value="EIC27932.1"/>
    <property type="molecule type" value="Genomic_DNA"/>
</dbReference>
<keyword evidence="5" id="KW-0413">Isomerase</keyword>
<dbReference type="SUPFAM" id="SSF52833">
    <property type="entry name" value="Thioredoxin-like"/>
    <property type="match status" value="1"/>
</dbReference>
<keyword evidence="2" id="KW-0201">Cytochrome c-type biogenesis</keyword>
<protein>
    <submittedName>
        <fullName evidence="5">Thiol-disulfide isomerase-like thioredoxin</fullName>
    </submittedName>
</protein>
<dbReference type="STRING" id="686340.Metal_0062"/>
<name>H8GJX3_METAL</name>